<reference evidence="2 3" key="1">
    <citation type="journal article" date="2020" name="Mol. Plant">
        <title>The Chromosome-Based Rubber Tree Genome Provides New Insights into Spurge Genome Evolution and Rubber Biosynthesis.</title>
        <authorList>
            <person name="Liu J."/>
            <person name="Shi C."/>
            <person name="Shi C.C."/>
            <person name="Li W."/>
            <person name="Zhang Q.J."/>
            <person name="Zhang Y."/>
            <person name="Li K."/>
            <person name="Lu H.F."/>
            <person name="Shi C."/>
            <person name="Zhu S.T."/>
            <person name="Xiao Z.Y."/>
            <person name="Nan H."/>
            <person name="Yue Y."/>
            <person name="Zhu X.G."/>
            <person name="Wu Y."/>
            <person name="Hong X.N."/>
            <person name="Fan G.Y."/>
            <person name="Tong Y."/>
            <person name="Zhang D."/>
            <person name="Mao C.L."/>
            <person name="Liu Y.L."/>
            <person name="Hao S.J."/>
            <person name="Liu W.Q."/>
            <person name="Lv M.Q."/>
            <person name="Zhang H.B."/>
            <person name="Liu Y."/>
            <person name="Hu-Tang G.R."/>
            <person name="Wang J.P."/>
            <person name="Wang J.H."/>
            <person name="Sun Y.H."/>
            <person name="Ni S.B."/>
            <person name="Chen W.B."/>
            <person name="Zhang X.C."/>
            <person name="Jiao Y.N."/>
            <person name="Eichler E.E."/>
            <person name="Li G.H."/>
            <person name="Liu X."/>
            <person name="Gao L.Z."/>
        </authorList>
    </citation>
    <scope>NUCLEOTIDE SEQUENCE [LARGE SCALE GENOMIC DNA]</scope>
    <source>
        <strain evidence="3">cv. GT1</strain>
        <tissue evidence="2">Leaf</tissue>
    </source>
</reference>
<evidence type="ECO:0000313" key="2">
    <source>
        <dbReference type="EMBL" id="KAF2288283.1"/>
    </source>
</evidence>
<feature type="region of interest" description="Disordered" evidence="1">
    <location>
        <begin position="60"/>
        <end position="79"/>
    </location>
</feature>
<keyword evidence="3" id="KW-1185">Reference proteome</keyword>
<name>A0A6A6KJQ6_HEVBR</name>
<evidence type="ECO:0000256" key="1">
    <source>
        <dbReference type="SAM" id="MobiDB-lite"/>
    </source>
</evidence>
<organism evidence="2 3">
    <name type="scientific">Hevea brasiliensis</name>
    <name type="common">Para rubber tree</name>
    <name type="synonym">Siphonia brasiliensis</name>
    <dbReference type="NCBI Taxonomy" id="3981"/>
    <lineage>
        <taxon>Eukaryota</taxon>
        <taxon>Viridiplantae</taxon>
        <taxon>Streptophyta</taxon>
        <taxon>Embryophyta</taxon>
        <taxon>Tracheophyta</taxon>
        <taxon>Spermatophyta</taxon>
        <taxon>Magnoliopsida</taxon>
        <taxon>eudicotyledons</taxon>
        <taxon>Gunneridae</taxon>
        <taxon>Pentapetalae</taxon>
        <taxon>rosids</taxon>
        <taxon>fabids</taxon>
        <taxon>Malpighiales</taxon>
        <taxon>Euphorbiaceae</taxon>
        <taxon>Crotonoideae</taxon>
        <taxon>Micrandreae</taxon>
        <taxon>Hevea</taxon>
    </lineage>
</organism>
<feature type="region of interest" description="Disordered" evidence="1">
    <location>
        <begin position="1"/>
        <end position="20"/>
    </location>
</feature>
<dbReference type="Proteomes" id="UP000467840">
    <property type="component" value="Chromosome 8"/>
</dbReference>
<gene>
    <name evidence="2" type="ORF">GH714_005805</name>
</gene>
<dbReference type="EMBL" id="JAAGAX010000016">
    <property type="protein sequence ID" value="KAF2288283.1"/>
    <property type="molecule type" value="Genomic_DNA"/>
</dbReference>
<feature type="region of interest" description="Disordered" evidence="1">
    <location>
        <begin position="244"/>
        <end position="266"/>
    </location>
</feature>
<comment type="caution">
    <text evidence="2">The sequence shown here is derived from an EMBL/GenBank/DDBJ whole genome shotgun (WGS) entry which is preliminary data.</text>
</comment>
<protein>
    <submittedName>
        <fullName evidence="2">Uncharacterized protein</fullName>
    </submittedName>
</protein>
<feature type="region of interest" description="Disordered" evidence="1">
    <location>
        <begin position="159"/>
        <end position="182"/>
    </location>
</feature>
<proteinExistence type="predicted"/>
<accession>A0A6A6KJQ6</accession>
<feature type="compositionally biased region" description="Basic and acidic residues" evidence="1">
    <location>
        <begin position="244"/>
        <end position="259"/>
    </location>
</feature>
<dbReference type="AlphaFoldDB" id="A0A6A6KJQ6"/>
<evidence type="ECO:0000313" key="3">
    <source>
        <dbReference type="Proteomes" id="UP000467840"/>
    </source>
</evidence>
<sequence>MATALHMRKMTDQEENPDTSRALSLIHSNSNSSFCSITVSQPKIRIKIPKLLAKAMQEKSNGYSASANKPDRTKAKKNKWGKVRSVFSCAFNSNKLPRTYSNVQRNVDANDHHQEGVAEGKILRRVESDVIGDHQPVAVLSDQSPLSKSYSIKKLLEIEDEEQKRPNKETRASKKQPRKADKSLNISLSFSRLFKKSKYPQRSRLPSTGNTSDIVNLPRVPSRILTCRRNLKMSQSLTKIKSRRINEGKSSERKIEVKRSCAKRGF</sequence>